<reference evidence="2" key="2">
    <citation type="journal article" date="2023" name="Science">
        <title>Genomic signatures of disease resistance in endangered staghorn corals.</title>
        <authorList>
            <person name="Vollmer S.V."/>
            <person name="Selwyn J.D."/>
            <person name="Despard B.A."/>
            <person name="Roesel C.L."/>
        </authorList>
    </citation>
    <scope>NUCLEOTIDE SEQUENCE</scope>
    <source>
        <strain evidence="2">K2</strain>
    </source>
</reference>
<feature type="region of interest" description="Disordered" evidence="1">
    <location>
        <begin position="1"/>
        <end position="38"/>
    </location>
</feature>
<organism evidence="2 3">
    <name type="scientific">Acropora cervicornis</name>
    <name type="common">Staghorn coral</name>
    <dbReference type="NCBI Taxonomy" id="6130"/>
    <lineage>
        <taxon>Eukaryota</taxon>
        <taxon>Metazoa</taxon>
        <taxon>Cnidaria</taxon>
        <taxon>Anthozoa</taxon>
        <taxon>Hexacorallia</taxon>
        <taxon>Scleractinia</taxon>
        <taxon>Astrocoeniina</taxon>
        <taxon>Acroporidae</taxon>
        <taxon>Acropora</taxon>
    </lineage>
</organism>
<name>A0AAD9Q405_ACRCE</name>
<reference evidence="2" key="1">
    <citation type="journal article" date="2023" name="G3 (Bethesda)">
        <title>Whole genome assembly and annotation of the endangered Caribbean coral Acropora cervicornis.</title>
        <authorList>
            <person name="Selwyn J.D."/>
            <person name="Vollmer S.V."/>
        </authorList>
    </citation>
    <scope>NUCLEOTIDE SEQUENCE</scope>
    <source>
        <strain evidence="2">K2</strain>
    </source>
</reference>
<keyword evidence="3" id="KW-1185">Reference proteome</keyword>
<feature type="region of interest" description="Disordered" evidence="1">
    <location>
        <begin position="81"/>
        <end position="145"/>
    </location>
</feature>
<evidence type="ECO:0000313" key="2">
    <source>
        <dbReference type="EMBL" id="KAK2553945.1"/>
    </source>
</evidence>
<gene>
    <name evidence="2" type="ORF">P5673_024648</name>
</gene>
<dbReference type="Proteomes" id="UP001249851">
    <property type="component" value="Unassembled WGS sequence"/>
</dbReference>
<protein>
    <submittedName>
        <fullName evidence="2">Uncharacterized protein</fullName>
    </submittedName>
</protein>
<feature type="compositionally biased region" description="Acidic residues" evidence="1">
    <location>
        <begin position="134"/>
        <end position="145"/>
    </location>
</feature>
<proteinExistence type="predicted"/>
<sequence>MQDPMRAQRGIDHSKASGKNSMSQQCGGLPPRGPPANMPLINSVEYPVQGNKCGVVVGKSEFKKAFKHMIYTYYQSMVHMDNNNNNLNTMDSSSNPSNTDHDNSIVDSSLQSNTEALLISPSPSPSPSLHTDYSDEEDQQEVDLK</sequence>
<feature type="compositionally biased region" description="Low complexity" evidence="1">
    <location>
        <begin position="81"/>
        <end position="95"/>
    </location>
</feature>
<comment type="caution">
    <text evidence="2">The sequence shown here is derived from an EMBL/GenBank/DDBJ whole genome shotgun (WGS) entry which is preliminary data.</text>
</comment>
<evidence type="ECO:0000313" key="3">
    <source>
        <dbReference type="Proteomes" id="UP001249851"/>
    </source>
</evidence>
<feature type="compositionally biased region" description="Polar residues" evidence="1">
    <location>
        <begin position="17"/>
        <end position="26"/>
    </location>
</feature>
<dbReference type="AlphaFoldDB" id="A0AAD9Q405"/>
<feature type="compositionally biased region" description="Polar residues" evidence="1">
    <location>
        <begin position="105"/>
        <end position="115"/>
    </location>
</feature>
<dbReference type="EMBL" id="JARQWQ010000073">
    <property type="protein sequence ID" value="KAK2553945.1"/>
    <property type="molecule type" value="Genomic_DNA"/>
</dbReference>
<accession>A0AAD9Q405</accession>
<evidence type="ECO:0000256" key="1">
    <source>
        <dbReference type="SAM" id="MobiDB-lite"/>
    </source>
</evidence>